<dbReference type="InterPro" id="IPR021858">
    <property type="entry name" value="Fun_TF"/>
</dbReference>
<evidence type="ECO:0000256" key="2">
    <source>
        <dbReference type="ARBA" id="ARBA00023242"/>
    </source>
</evidence>
<comment type="caution">
    <text evidence="3">The sequence shown here is derived from an EMBL/GenBank/DDBJ whole genome shotgun (WGS) entry which is preliminary data.</text>
</comment>
<dbReference type="GO" id="GO:0003700">
    <property type="term" value="F:DNA-binding transcription factor activity"/>
    <property type="evidence" value="ECO:0007669"/>
    <property type="project" value="TreeGrafter"/>
</dbReference>
<dbReference type="PANTHER" id="PTHR37534">
    <property type="entry name" value="TRANSCRIPTIONAL ACTIVATOR PROTEIN UGA3"/>
    <property type="match status" value="1"/>
</dbReference>
<evidence type="ECO:0000256" key="1">
    <source>
        <dbReference type="ARBA" id="ARBA00004123"/>
    </source>
</evidence>
<dbReference type="Proteomes" id="UP000266272">
    <property type="component" value="Unassembled WGS sequence"/>
</dbReference>
<dbReference type="AlphaFoldDB" id="A0A395P0R5"/>
<dbReference type="GO" id="GO:0045944">
    <property type="term" value="P:positive regulation of transcription by RNA polymerase II"/>
    <property type="evidence" value="ECO:0007669"/>
    <property type="project" value="TreeGrafter"/>
</dbReference>
<proteinExistence type="predicted"/>
<name>A0A395P0R5_TRIAR</name>
<dbReference type="PANTHER" id="PTHR37534:SF39">
    <property type="entry name" value="TRANSCRIPTION FACTOR DOMAIN-CONTAINING PROTEIN"/>
    <property type="match status" value="1"/>
</dbReference>
<evidence type="ECO:0000313" key="4">
    <source>
        <dbReference type="Proteomes" id="UP000266272"/>
    </source>
</evidence>
<organism evidence="3 4">
    <name type="scientific">Trichoderma arundinaceum</name>
    <dbReference type="NCBI Taxonomy" id="490622"/>
    <lineage>
        <taxon>Eukaryota</taxon>
        <taxon>Fungi</taxon>
        <taxon>Dikarya</taxon>
        <taxon>Ascomycota</taxon>
        <taxon>Pezizomycotina</taxon>
        <taxon>Sordariomycetes</taxon>
        <taxon>Hypocreomycetidae</taxon>
        <taxon>Hypocreales</taxon>
        <taxon>Hypocreaceae</taxon>
        <taxon>Trichoderma</taxon>
    </lineage>
</organism>
<sequence length="349" mass="39356">MSIPPVPPSVPSMRLHESESGLLQYSLASLNLARYGTAMIFKIRALSYLQQSLQLGNVGPRTAQHLMASMLLYLCETYQITSTTKDWAEYLCGAKQIISSGVLVREVHTDLSILFDWVAYHETFARFGLVYWKPAAAMRAAKFCTMDPAAVKAFVPRNDFGCDREVLSHTSEIFISLIPQITSDTRLSHVQMQNFYALEAKLRTGLLDLKASSASSDESSNDREKTTELYRLGALIYLNRAALGYSGEEPRHKSLVNKGLDILCSKLSYIPPWPAFMIACEAKEDSQRMIALDILNKAGEDARSYNMRLMRQLVEACWNQDDLHEDEAFDYHMKLRLAIKCAPYVPPFS</sequence>
<dbReference type="Pfam" id="PF11951">
    <property type="entry name" value="Fungal_trans_2"/>
    <property type="match status" value="1"/>
</dbReference>
<keyword evidence="2" id="KW-0539">Nucleus</keyword>
<gene>
    <name evidence="3" type="ORF">TARUN_352</name>
</gene>
<dbReference type="OrthoDB" id="6730379at2759"/>
<comment type="subcellular location">
    <subcellularLocation>
        <location evidence="1">Nucleus</location>
    </subcellularLocation>
</comment>
<evidence type="ECO:0000313" key="3">
    <source>
        <dbReference type="EMBL" id="RFU81843.1"/>
    </source>
</evidence>
<dbReference type="GO" id="GO:0005634">
    <property type="term" value="C:nucleus"/>
    <property type="evidence" value="ECO:0007669"/>
    <property type="project" value="UniProtKB-SubCell"/>
</dbReference>
<keyword evidence="4" id="KW-1185">Reference proteome</keyword>
<accession>A0A395P0R5</accession>
<dbReference type="EMBL" id="PXOA01000023">
    <property type="protein sequence ID" value="RFU81843.1"/>
    <property type="molecule type" value="Genomic_DNA"/>
</dbReference>
<dbReference type="GO" id="GO:0000976">
    <property type="term" value="F:transcription cis-regulatory region binding"/>
    <property type="evidence" value="ECO:0007669"/>
    <property type="project" value="TreeGrafter"/>
</dbReference>
<reference evidence="3 4" key="1">
    <citation type="journal article" date="2018" name="PLoS Pathog.">
        <title>Evolution of structural diversity of trichothecenes, a family of toxins produced by plant pathogenic and entomopathogenic fungi.</title>
        <authorList>
            <person name="Proctor R.H."/>
            <person name="McCormick S.P."/>
            <person name="Kim H.S."/>
            <person name="Cardoza R.E."/>
            <person name="Stanley A.M."/>
            <person name="Lindo L."/>
            <person name="Kelly A."/>
            <person name="Brown D.W."/>
            <person name="Lee T."/>
            <person name="Vaughan M.M."/>
            <person name="Alexander N.J."/>
            <person name="Busman M."/>
            <person name="Gutierrez S."/>
        </authorList>
    </citation>
    <scope>NUCLEOTIDE SEQUENCE [LARGE SCALE GENOMIC DNA]</scope>
    <source>
        <strain evidence="3 4">IBT 40837</strain>
    </source>
</reference>
<protein>
    <submittedName>
        <fullName evidence="3">Uncharacterized protein</fullName>
    </submittedName>
</protein>
<dbReference type="STRING" id="490622.A0A395P0R5"/>